<evidence type="ECO:0000256" key="2">
    <source>
        <dbReference type="ARBA" id="ARBA00022727"/>
    </source>
</evidence>
<evidence type="ECO:0000313" key="6">
    <source>
        <dbReference type="Proteomes" id="UP001165289"/>
    </source>
</evidence>
<dbReference type="InterPro" id="IPR005946">
    <property type="entry name" value="Rib-P_diPkinase"/>
</dbReference>
<keyword evidence="6" id="KW-1185">Reference proteome</keyword>
<dbReference type="GO" id="GO:0006015">
    <property type="term" value="P:5-phosphoribose 1-diphosphate biosynthetic process"/>
    <property type="evidence" value="ECO:0007669"/>
    <property type="project" value="TreeGrafter"/>
</dbReference>
<dbReference type="CDD" id="cd06223">
    <property type="entry name" value="PRTases_typeI"/>
    <property type="match status" value="1"/>
</dbReference>
<dbReference type="Pfam" id="PF00156">
    <property type="entry name" value="Pribosyltran"/>
    <property type="match status" value="1"/>
</dbReference>
<dbReference type="EMBL" id="JAKMXF010000330">
    <property type="protein sequence ID" value="KAI6648496.1"/>
    <property type="molecule type" value="Genomic_DNA"/>
</dbReference>
<dbReference type="PANTHER" id="PTHR10210:SF45">
    <property type="entry name" value="RIBOSE-PHOSPHATE PYROPHOSPHOKINASE 3, CHLOROPLASTIC"/>
    <property type="match status" value="1"/>
</dbReference>
<dbReference type="Proteomes" id="UP001165289">
    <property type="component" value="Unassembled WGS sequence"/>
</dbReference>
<evidence type="ECO:0000256" key="1">
    <source>
        <dbReference type="ARBA" id="ARBA00006478"/>
    </source>
</evidence>
<comment type="similarity">
    <text evidence="1">Belongs to the ribose-phosphate pyrophosphokinase family.</text>
</comment>
<gene>
    <name evidence="5" type="ORF">LOD99_8128</name>
</gene>
<dbReference type="InterPro" id="IPR000836">
    <property type="entry name" value="PRTase_dom"/>
</dbReference>
<dbReference type="GO" id="GO:0005737">
    <property type="term" value="C:cytoplasm"/>
    <property type="evidence" value="ECO:0007669"/>
    <property type="project" value="TreeGrafter"/>
</dbReference>
<dbReference type="SMART" id="SM01400">
    <property type="entry name" value="Pribosyltran_N"/>
    <property type="match status" value="1"/>
</dbReference>
<keyword evidence="2" id="KW-0545">Nucleotide biosynthesis</keyword>
<accession>A0AAV7JI01</accession>
<evidence type="ECO:0000313" key="5">
    <source>
        <dbReference type="EMBL" id="KAI6648496.1"/>
    </source>
</evidence>
<proteinExistence type="inferred from homology"/>
<dbReference type="AlphaFoldDB" id="A0AAV7JI01"/>
<dbReference type="InterPro" id="IPR029099">
    <property type="entry name" value="Pribosyltran_N"/>
</dbReference>
<evidence type="ECO:0000259" key="3">
    <source>
        <dbReference type="Pfam" id="PF00156"/>
    </source>
</evidence>
<dbReference type="GO" id="GO:0006164">
    <property type="term" value="P:purine nucleotide biosynthetic process"/>
    <property type="evidence" value="ECO:0007669"/>
    <property type="project" value="TreeGrafter"/>
</dbReference>
<dbReference type="InterPro" id="IPR029057">
    <property type="entry name" value="PRTase-like"/>
</dbReference>
<name>A0AAV7JI01_9METZ</name>
<dbReference type="GO" id="GO:0000287">
    <property type="term" value="F:magnesium ion binding"/>
    <property type="evidence" value="ECO:0007669"/>
    <property type="project" value="InterPro"/>
</dbReference>
<dbReference type="SUPFAM" id="SSF53271">
    <property type="entry name" value="PRTase-like"/>
    <property type="match status" value="2"/>
</dbReference>
<dbReference type="PANTHER" id="PTHR10210">
    <property type="entry name" value="RIBOSE-PHOSPHATE DIPHOSPHOKINASE FAMILY MEMBER"/>
    <property type="match status" value="1"/>
</dbReference>
<dbReference type="Gene3D" id="3.40.50.2020">
    <property type="match status" value="2"/>
</dbReference>
<feature type="domain" description="Phosphoribosyltransferase" evidence="3">
    <location>
        <begin position="235"/>
        <end position="287"/>
    </location>
</feature>
<comment type="caution">
    <text evidence="5">The sequence shown here is derived from an EMBL/GenBank/DDBJ whole genome shotgun (WGS) entry which is preliminary data.</text>
</comment>
<evidence type="ECO:0000259" key="4">
    <source>
        <dbReference type="Pfam" id="PF13793"/>
    </source>
</evidence>
<feature type="domain" description="Ribose-phosphate pyrophosphokinase N-terminal" evidence="4">
    <location>
        <begin position="53"/>
        <end position="143"/>
    </location>
</feature>
<dbReference type="Pfam" id="PF13793">
    <property type="entry name" value="Pribosyltran_N"/>
    <property type="match status" value="1"/>
</dbReference>
<organism evidence="5 6">
    <name type="scientific">Oopsacas minuta</name>
    <dbReference type="NCBI Taxonomy" id="111878"/>
    <lineage>
        <taxon>Eukaryota</taxon>
        <taxon>Metazoa</taxon>
        <taxon>Porifera</taxon>
        <taxon>Hexactinellida</taxon>
        <taxon>Hexasterophora</taxon>
        <taxon>Lyssacinosida</taxon>
        <taxon>Leucopsacidae</taxon>
        <taxon>Oopsacas</taxon>
    </lineage>
</organism>
<protein>
    <submittedName>
        <fullName evidence="5">Ribose-phosphate pyrophosphokinase 4-like</fullName>
    </submittedName>
</protein>
<sequence length="339" mass="38540">MASLDYQSLMNDVLLYFHVSMRGLAMKLMEVLKEKYLTPEKPGIRYRSVRLMDDIKWEKFSDGWPKLFINNVDKVKGRDVLFLASFHTPDAMFEQLSILYSMPKYLANSFVVILPLFTTGTMERIDKEGQIATAKVLASLLSAIPLTTRGPPQIVIFDIHALQERFYFSDNVIPRLETAIPLLNQVLSSRADRGKISIAFPDEGALKRFGHQLIDWPIITCTKVREGNHRIVTVTEGDPTGRHVVIVDDLVMTGGTLIECSKGLLKNGAVTISLYVTHAIFPNDSWKRFLPDKCEIKFDNFWITDSLPTSDDIAKHPPFRILSLSERIAESLLSYDLRF</sequence>
<reference evidence="5 6" key="1">
    <citation type="journal article" date="2023" name="BMC Biol.">
        <title>The compact genome of the sponge Oopsacas minuta (Hexactinellida) is lacking key metazoan core genes.</title>
        <authorList>
            <person name="Santini S."/>
            <person name="Schenkelaars Q."/>
            <person name="Jourda C."/>
            <person name="Duchesne M."/>
            <person name="Belahbib H."/>
            <person name="Rocher C."/>
            <person name="Selva M."/>
            <person name="Riesgo A."/>
            <person name="Vervoort M."/>
            <person name="Leys S.P."/>
            <person name="Kodjabachian L."/>
            <person name="Le Bivic A."/>
            <person name="Borchiellini C."/>
            <person name="Claverie J.M."/>
            <person name="Renard E."/>
        </authorList>
    </citation>
    <scope>NUCLEOTIDE SEQUENCE [LARGE SCALE GENOMIC DNA]</scope>
    <source>
        <strain evidence="5">SPO-2</strain>
    </source>
</reference>
<dbReference type="GO" id="GO:0002189">
    <property type="term" value="C:ribose phosphate diphosphokinase complex"/>
    <property type="evidence" value="ECO:0007669"/>
    <property type="project" value="TreeGrafter"/>
</dbReference>